<feature type="domain" description="N-acetyltransferase" evidence="1">
    <location>
        <begin position="29"/>
        <end position="220"/>
    </location>
</feature>
<dbReference type="PANTHER" id="PTHR42791">
    <property type="entry name" value="GNAT FAMILY ACETYLTRANSFERASE"/>
    <property type="match status" value="1"/>
</dbReference>
<dbReference type="PROSITE" id="PS51186">
    <property type="entry name" value="GNAT"/>
    <property type="match status" value="1"/>
</dbReference>
<dbReference type="InterPro" id="IPR016181">
    <property type="entry name" value="Acyl_CoA_acyltransferase"/>
</dbReference>
<dbReference type="AlphaFoldDB" id="A0A3N2Q696"/>
<dbReference type="InterPro" id="IPR052523">
    <property type="entry name" value="Trichothecene_AcTrans"/>
</dbReference>
<gene>
    <name evidence="2" type="ORF">SODALDRAFT_267438</name>
</gene>
<proteinExistence type="predicted"/>
<organism evidence="2 3">
    <name type="scientific">Sodiomyces alkalinus (strain CBS 110278 / VKM F-3762 / F11)</name>
    <name type="common">Alkaliphilic filamentous fungus</name>
    <dbReference type="NCBI Taxonomy" id="1314773"/>
    <lineage>
        <taxon>Eukaryota</taxon>
        <taxon>Fungi</taxon>
        <taxon>Dikarya</taxon>
        <taxon>Ascomycota</taxon>
        <taxon>Pezizomycotina</taxon>
        <taxon>Sordariomycetes</taxon>
        <taxon>Hypocreomycetidae</taxon>
        <taxon>Glomerellales</taxon>
        <taxon>Plectosphaerellaceae</taxon>
        <taxon>Sodiomyces</taxon>
    </lineage>
</organism>
<accession>A0A3N2Q696</accession>
<dbReference type="RefSeq" id="XP_028470033.1">
    <property type="nucleotide sequence ID" value="XM_028607551.1"/>
</dbReference>
<keyword evidence="3" id="KW-1185">Reference proteome</keyword>
<dbReference type="PANTHER" id="PTHR42791:SF2">
    <property type="entry name" value="N-ACETYLTRANSFERASE DOMAIN-CONTAINING PROTEIN"/>
    <property type="match status" value="1"/>
</dbReference>
<dbReference type="GeneID" id="39576029"/>
<evidence type="ECO:0000259" key="1">
    <source>
        <dbReference type="PROSITE" id="PS51186"/>
    </source>
</evidence>
<name>A0A3N2Q696_SODAK</name>
<dbReference type="EMBL" id="ML119051">
    <property type="protein sequence ID" value="ROT42227.1"/>
    <property type="molecule type" value="Genomic_DNA"/>
</dbReference>
<dbReference type="Pfam" id="PF13508">
    <property type="entry name" value="Acetyltransf_7"/>
    <property type="match status" value="1"/>
</dbReference>
<sequence>MSFVLSDVDISNAESLSRYVEVPAIWNTPLFRVMFPSAENMHETERDEVVRWYADMLRDAPKNRAETFLQAFIDGIPVGLCAWTTIERRREMESAGQLSKDPSRRSANTKNWLPLTLDVDGWLSLSKELKMERERILKDLDNICRLTIMSVNPDHQRRGIGSAFMQRICGEINLHGRHAFVLAAPEGVPLYAKFGFKVIGHVDSPHGMISSMFRPSRNRTTSSTAPIR</sequence>
<evidence type="ECO:0000313" key="2">
    <source>
        <dbReference type="EMBL" id="ROT42227.1"/>
    </source>
</evidence>
<dbReference type="SUPFAM" id="SSF55729">
    <property type="entry name" value="Acyl-CoA N-acyltransferases (Nat)"/>
    <property type="match status" value="1"/>
</dbReference>
<reference evidence="2 3" key="1">
    <citation type="journal article" date="2018" name="Mol. Ecol.">
        <title>The obligate alkalophilic soda-lake fungus Sodiomyces alkalinus has shifted to a protein diet.</title>
        <authorList>
            <person name="Grum-Grzhimaylo A.A."/>
            <person name="Falkoski D.L."/>
            <person name="van den Heuvel J."/>
            <person name="Valero-Jimenez C.A."/>
            <person name="Min B."/>
            <person name="Choi I.G."/>
            <person name="Lipzen A."/>
            <person name="Daum C.G."/>
            <person name="Aanen D.K."/>
            <person name="Tsang A."/>
            <person name="Henrissat B."/>
            <person name="Bilanenko E.N."/>
            <person name="de Vries R.P."/>
            <person name="van Kan J.A.L."/>
            <person name="Grigoriev I.V."/>
            <person name="Debets A.J.M."/>
        </authorList>
    </citation>
    <scope>NUCLEOTIDE SEQUENCE [LARGE SCALE GENOMIC DNA]</scope>
    <source>
        <strain evidence="2 3">F11</strain>
    </source>
</reference>
<dbReference type="GO" id="GO:0016747">
    <property type="term" value="F:acyltransferase activity, transferring groups other than amino-acyl groups"/>
    <property type="evidence" value="ECO:0007669"/>
    <property type="project" value="InterPro"/>
</dbReference>
<dbReference type="Gene3D" id="3.40.630.30">
    <property type="match status" value="1"/>
</dbReference>
<protein>
    <recommendedName>
        <fullName evidence="1">N-acetyltransferase domain-containing protein</fullName>
    </recommendedName>
</protein>
<dbReference type="CDD" id="cd04301">
    <property type="entry name" value="NAT_SF"/>
    <property type="match status" value="1"/>
</dbReference>
<evidence type="ECO:0000313" key="3">
    <source>
        <dbReference type="Proteomes" id="UP000272025"/>
    </source>
</evidence>
<dbReference type="Proteomes" id="UP000272025">
    <property type="component" value="Unassembled WGS sequence"/>
</dbReference>
<dbReference type="STRING" id="1314773.A0A3N2Q696"/>
<dbReference type="OrthoDB" id="2744543at2759"/>
<dbReference type="InterPro" id="IPR000182">
    <property type="entry name" value="GNAT_dom"/>
</dbReference>